<evidence type="ECO:0000313" key="2">
    <source>
        <dbReference type="Proteomes" id="UP001062776"/>
    </source>
</evidence>
<organism evidence="1 2">
    <name type="scientific">Asaia krungthepensis NRIC 0535</name>
    <dbReference type="NCBI Taxonomy" id="1307925"/>
    <lineage>
        <taxon>Bacteria</taxon>
        <taxon>Pseudomonadati</taxon>
        <taxon>Pseudomonadota</taxon>
        <taxon>Alphaproteobacteria</taxon>
        <taxon>Acetobacterales</taxon>
        <taxon>Acetobacteraceae</taxon>
        <taxon>Asaia</taxon>
    </lineage>
</organism>
<sequence>MRLIVWSPGRNHHAATVDPHMRVIRFFDREPVLPTKQNMGLTRNVPTLRRNLRSLGNRIDLSEYPGTFPVRPGSDLFNALANRGKDSHLTRRANINAQCAPHRTGQFRCDSALSPTYLDLLGRLRDHDYPH</sequence>
<reference evidence="1" key="1">
    <citation type="submission" date="2013-04" db="EMBL/GenBank/DDBJ databases">
        <title>The genome sequencing project of 58 acetic acid bacteria.</title>
        <authorList>
            <person name="Okamoto-Kainuma A."/>
            <person name="Ishikawa M."/>
            <person name="Umino S."/>
            <person name="Koizumi Y."/>
            <person name="Shiwa Y."/>
            <person name="Yoshikawa H."/>
            <person name="Matsutani M."/>
            <person name="Matsushita K."/>
        </authorList>
    </citation>
    <scope>NUCLEOTIDE SEQUENCE</scope>
    <source>
        <strain evidence="1">NRIC 0535</strain>
    </source>
</reference>
<protein>
    <submittedName>
        <fullName evidence="1">Uncharacterized protein</fullName>
    </submittedName>
</protein>
<proteinExistence type="predicted"/>
<evidence type="ECO:0000313" key="1">
    <source>
        <dbReference type="EMBL" id="GBQ88383.1"/>
    </source>
</evidence>
<accession>A0ABQ0Q2L4</accession>
<keyword evidence="2" id="KW-1185">Reference proteome</keyword>
<dbReference type="Proteomes" id="UP001062776">
    <property type="component" value="Unassembled WGS sequence"/>
</dbReference>
<gene>
    <name evidence="1" type="ORF">AA0535_1525</name>
</gene>
<dbReference type="EMBL" id="BAPV01000012">
    <property type="protein sequence ID" value="GBQ88383.1"/>
    <property type="molecule type" value="Genomic_DNA"/>
</dbReference>
<name>A0ABQ0Q2L4_9PROT</name>
<comment type="caution">
    <text evidence="1">The sequence shown here is derived from an EMBL/GenBank/DDBJ whole genome shotgun (WGS) entry which is preliminary data.</text>
</comment>